<dbReference type="Proteomes" id="UP000235145">
    <property type="component" value="Unassembled WGS sequence"/>
</dbReference>
<comment type="caution">
    <text evidence="2">The sequence shown here is derived from an EMBL/GenBank/DDBJ whole genome shotgun (WGS) entry which is preliminary data.</text>
</comment>
<organism evidence="2 3">
    <name type="scientific">Lactuca sativa</name>
    <name type="common">Garden lettuce</name>
    <dbReference type="NCBI Taxonomy" id="4236"/>
    <lineage>
        <taxon>Eukaryota</taxon>
        <taxon>Viridiplantae</taxon>
        <taxon>Streptophyta</taxon>
        <taxon>Embryophyta</taxon>
        <taxon>Tracheophyta</taxon>
        <taxon>Spermatophyta</taxon>
        <taxon>Magnoliopsida</taxon>
        <taxon>eudicotyledons</taxon>
        <taxon>Gunneridae</taxon>
        <taxon>Pentapetalae</taxon>
        <taxon>asterids</taxon>
        <taxon>campanulids</taxon>
        <taxon>Asterales</taxon>
        <taxon>Asteraceae</taxon>
        <taxon>Cichorioideae</taxon>
        <taxon>Cichorieae</taxon>
        <taxon>Lactucinae</taxon>
        <taxon>Lactuca</taxon>
    </lineage>
</organism>
<proteinExistence type="predicted"/>
<accession>A0A9R1WZM3</accession>
<gene>
    <name evidence="2" type="ORF">LSAT_V11C800434230</name>
</gene>
<feature type="compositionally biased region" description="Acidic residues" evidence="1">
    <location>
        <begin position="83"/>
        <end position="98"/>
    </location>
</feature>
<name>A0A9R1WZM3_LACSA</name>
<feature type="compositionally biased region" description="Acidic residues" evidence="1">
    <location>
        <begin position="53"/>
        <end position="68"/>
    </location>
</feature>
<feature type="compositionally biased region" description="Basic and acidic residues" evidence="1">
    <location>
        <begin position="99"/>
        <end position="113"/>
    </location>
</feature>
<sequence>MLEAGYSMAEIEAMPGVQVKLDDSPPVEPDVNDFIDGHHSDDDVGLDGGAEGAGDEAAGDGGLDDDVGLDVGPNHGAGYEAASDGDEEGPGGGDVDDGDGPKDDGDEESHGGGDVDDGEENQGDDEGHQVVPMVRRRTRKTSERITKIKLRKGVYEKYGDGFSSVKPMNLE</sequence>
<evidence type="ECO:0000256" key="1">
    <source>
        <dbReference type="SAM" id="MobiDB-lite"/>
    </source>
</evidence>
<feature type="region of interest" description="Disordered" evidence="1">
    <location>
        <begin position="1"/>
        <end position="142"/>
    </location>
</feature>
<keyword evidence="3" id="KW-1185">Reference proteome</keyword>
<dbReference type="EMBL" id="NBSK02000008">
    <property type="protein sequence ID" value="KAJ0193656.1"/>
    <property type="molecule type" value="Genomic_DNA"/>
</dbReference>
<evidence type="ECO:0000313" key="2">
    <source>
        <dbReference type="EMBL" id="KAJ0193656.1"/>
    </source>
</evidence>
<dbReference type="AlphaFoldDB" id="A0A9R1WZM3"/>
<feature type="compositionally biased region" description="Acidic residues" evidence="1">
    <location>
        <begin position="114"/>
        <end position="124"/>
    </location>
</feature>
<evidence type="ECO:0000313" key="3">
    <source>
        <dbReference type="Proteomes" id="UP000235145"/>
    </source>
</evidence>
<reference evidence="2 3" key="1">
    <citation type="journal article" date="2017" name="Nat. Commun.">
        <title>Genome assembly with in vitro proximity ligation data and whole-genome triplication in lettuce.</title>
        <authorList>
            <person name="Reyes-Chin-Wo S."/>
            <person name="Wang Z."/>
            <person name="Yang X."/>
            <person name="Kozik A."/>
            <person name="Arikit S."/>
            <person name="Song C."/>
            <person name="Xia L."/>
            <person name="Froenicke L."/>
            <person name="Lavelle D.O."/>
            <person name="Truco M.J."/>
            <person name="Xia R."/>
            <person name="Zhu S."/>
            <person name="Xu C."/>
            <person name="Xu H."/>
            <person name="Xu X."/>
            <person name="Cox K."/>
            <person name="Korf I."/>
            <person name="Meyers B.C."/>
            <person name="Michelmore R.W."/>
        </authorList>
    </citation>
    <scope>NUCLEOTIDE SEQUENCE [LARGE SCALE GENOMIC DNA]</scope>
    <source>
        <strain evidence="3">cv. Salinas</strain>
        <tissue evidence="2">Seedlings</tissue>
    </source>
</reference>
<protein>
    <submittedName>
        <fullName evidence="2">Uncharacterized protein</fullName>
    </submittedName>
</protein>